<name>A0A099CYB9_9GAMM</name>
<keyword evidence="2" id="KW-1185">Reference proteome</keyword>
<protein>
    <recommendedName>
        <fullName evidence="3">Hemin transport protein</fullName>
    </recommendedName>
</protein>
<evidence type="ECO:0008006" key="3">
    <source>
        <dbReference type="Google" id="ProtNLM"/>
    </source>
</evidence>
<dbReference type="AlphaFoldDB" id="A0A099CYB9"/>
<comment type="caution">
    <text evidence="1">The sequence shown here is derived from an EMBL/GenBank/DDBJ whole genome shotgun (WGS) entry which is preliminary data.</text>
</comment>
<evidence type="ECO:0000313" key="2">
    <source>
        <dbReference type="Proteomes" id="UP000029708"/>
    </source>
</evidence>
<sequence>MMESSHPLFPCTRPRQGRIDYGAPLAALPSLGAVLCHVVERPKRAPTSSPCRLWPTHPWLAALPGTRRVQGRVHLDSDGPCEWLECSDVDGVAWMRIVLLPDSDYCAWDRLQRHLSETVAHAELRGCAQRAAWLRGLRGGSHGRVAIVQFHLHVWADQLWLGMDDAPVSRLGRERALERARQWHLGVPRSCRSEPDMR</sequence>
<proteinExistence type="predicted"/>
<dbReference type="Proteomes" id="UP000029708">
    <property type="component" value="Unassembled WGS sequence"/>
</dbReference>
<dbReference type="EMBL" id="JROI01000008">
    <property type="protein sequence ID" value="KGI78582.1"/>
    <property type="molecule type" value="Genomic_DNA"/>
</dbReference>
<gene>
    <name evidence="1" type="ORF">LF63_0103780</name>
</gene>
<dbReference type="HOGENOM" id="CLU_1446156_0_0_6"/>
<evidence type="ECO:0000313" key="1">
    <source>
        <dbReference type="EMBL" id="KGI78582.1"/>
    </source>
</evidence>
<reference evidence="1 2" key="1">
    <citation type="submission" date="2014-09" db="EMBL/GenBank/DDBJ databases">
        <title>Xanthomonadaceae 3.5X direct submission.</title>
        <authorList>
            <person name="Fang T."/>
            <person name="Wang H."/>
        </authorList>
    </citation>
    <scope>NUCLEOTIDE SEQUENCE [LARGE SCALE GENOMIC DNA]</scope>
    <source>
        <strain evidence="1 2">3.5X</strain>
    </source>
</reference>
<accession>A0A099CYB9</accession>
<organism evidence="1 2">
    <name type="scientific">Oleiagrimonas soli</name>
    <dbReference type="NCBI Taxonomy" id="1543381"/>
    <lineage>
        <taxon>Bacteria</taxon>
        <taxon>Pseudomonadati</taxon>
        <taxon>Pseudomonadota</taxon>
        <taxon>Gammaproteobacteria</taxon>
        <taxon>Lysobacterales</taxon>
        <taxon>Rhodanobacteraceae</taxon>
        <taxon>Oleiagrimonas</taxon>
    </lineage>
</organism>